<comment type="caution">
    <text evidence="10">The sequence shown here is derived from an EMBL/GenBank/DDBJ whole genome shotgun (WGS) entry which is preliminary data.</text>
</comment>
<dbReference type="Gene3D" id="3.30.70.1230">
    <property type="entry name" value="Nucleotide cyclase"/>
    <property type="match status" value="1"/>
</dbReference>
<evidence type="ECO:0000313" key="11">
    <source>
        <dbReference type="Proteomes" id="UP001521137"/>
    </source>
</evidence>
<evidence type="ECO:0000259" key="9">
    <source>
        <dbReference type="PROSITE" id="PS50125"/>
    </source>
</evidence>
<dbReference type="SUPFAM" id="SSF55073">
    <property type="entry name" value="Nucleotide cyclase"/>
    <property type="match status" value="1"/>
</dbReference>
<feature type="transmembrane region" description="Helical" evidence="8">
    <location>
        <begin position="163"/>
        <end position="185"/>
    </location>
</feature>
<dbReference type="PANTHER" id="PTHR11920:SF335">
    <property type="entry name" value="GUANYLATE CYCLASE"/>
    <property type="match status" value="1"/>
</dbReference>
<sequence>MFKAVLKTWIWSGIDPKSLTNINPIRLTNIAALFVIFVVLIQVPIAVYFWQESIYFELTIAFSSALFLSLVPILNQHKAHKLARSVLISTYALNILLTCMMWNINLNIQYFLVLAVLICPFFFDENEIVEMLTSIIILCALFLSIEAWFYIQQPIMRHTLHQQLFRISYTCIFTLFCLLSGYHLWKNVNRSWRKLANERIRSEQLLLNILPASIAIRLKHPHALIADYFAKASILFADIHNFTPLCKTKTPQQLVRILNEIYCTFDELSSHYGLEKIKTSGDGYMAACGLPQADPNHAIHCCHCALDMQIAFEKINQKHHLNTGLRIGIGCGEVIAGIIGKNKFSYDLWGEAVNLASRMESHGISNKIQTTHSTYELTKHNFNYEKRGAVNIKGVGTVDTYWLLGQKN</sequence>
<keyword evidence="5 8" id="KW-0472">Membrane</keyword>
<feature type="transmembrane region" description="Helical" evidence="8">
    <location>
        <begin position="27"/>
        <end position="48"/>
    </location>
</feature>
<keyword evidence="2 8" id="KW-0812">Transmembrane</keyword>
<feature type="domain" description="Guanylate cyclase" evidence="9">
    <location>
        <begin position="233"/>
        <end position="360"/>
    </location>
</feature>
<dbReference type="InterPro" id="IPR050401">
    <property type="entry name" value="Cyclic_nucleotide_synthase"/>
</dbReference>
<dbReference type="PROSITE" id="PS50125">
    <property type="entry name" value="GUANYLATE_CYCLASE_2"/>
    <property type="match status" value="1"/>
</dbReference>
<keyword evidence="6 7" id="KW-0456">Lyase</keyword>
<gene>
    <name evidence="10" type="ORF">L0668_19210</name>
</gene>
<protein>
    <submittedName>
        <fullName evidence="10">Adenylate/guanylate cyclase domain-containing protein</fullName>
    </submittedName>
</protein>
<accession>A0ABS9DBP0</accession>
<proteinExistence type="inferred from homology"/>
<dbReference type="RefSeq" id="WP_235314346.1">
    <property type="nucleotide sequence ID" value="NZ_JAKGAS010000016.1"/>
</dbReference>
<dbReference type="EMBL" id="JAKGAS010000016">
    <property type="protein sequence ID" value="MCF2950245.1"/>
    <property type="molecule type" value="Genomic_DNA"/>
</dbReference>
<evidence type="ECO:0000256" key="7">
    <source>
        <dbReference type="RuleBase" id="RU000405"/>
    </source>
</evidence>
<dbReference type="SMART" id="SM00044">
    <property type="entry name" value="CYCc"/>
    <property type="match status" value="1"/>
</dbReference>
<evidence type="ECO:0000256" key="1">
    <source>
        <dbReference type="ARBA" id="ARBA00004370"/>
    </source>
</evidence>
<name>A0ABS9DBP0_9ALTE</name>
<dbReference type="InterPro" id="IPR029787">
    <property type="entry name" value="Nucleotide_cyclase"/>
</dbReference>
<dbReference type="PANTHER" id="PTHR11920">
    <property type="entry name" value="GUANYLYL CYCLASE"/>
    <property type="match status" value="1"/>
</dbReference>
<dbReference type="CDD" id="cd07302">
    <property type="entry name" value="CHD"/>
    <property type="match status" value="1"/>
</dbReference>
<dbReference type="Proteomes" id="UP001521137">
    <property type="component" value="Unassembled WGS sequence"/>
</dbReference>
<comment type="subcellular location">
    <subcellularLocation>
        <location evidence="1">Membrane</location>
    </subcellularLocation>
</comment>
<feature type="transmembrane region" description="Helical" evidence="8">
    <location>
        <begin position="54"/>
        <end position="74"/>
    </location>
</feature>
<dbReference type="PROSITE" id="PS00452">
    <property type="entry name" value="GUANYLATE_CYCLASE_1"/>
    <property type="match status" value="1"/>
</dbReference>
<feature type="transmembrane region" description="Helical" evidence="8">
    <location>
        <begin position="129"/>
        <end position="151"/>
    </location>
</feature>
<evidence type="ECO:0000256" key="6">
    <source>
        <dbReference type="ARBA" id="ARBA00023239"/>
    </source>
</evidence>
<dbReference type="Pfam" id="PF00211">
    <property type="entry name" value="Guanylate_cyc"/>
    <property type="match status" value="1"/>
</dbReference>
<keyword evidence="3" id="KW-0547">Nucleotide-binding</keyword>
<feature type="transmembrane region" description="Helical" evidence="8">
    <location>
        <begin position="95"/>
        <end position="123"/>
    </location>
</feature>
<evidence type="ECO:0000313" key="10">
    <source>
        <dbReference type="EMBL" id="MCF2950245.1"/>
    </source>
</evidence>
<organism evidence="10 11">
    <name type="scientific">Paraglaciecola algarum</name>
    <dbReference type="NCBI Taxonomy" id="3050085"/>
    <lineage>
        <taxon>Bacteria</taxon>
        <taxon>Pseudomonadati</taxon>
        <taxon>Pseudomonadota</taxon>
        <taxon>Gammaproteobacteria</taxon>
        <taxon>Alteromonadales</taxon>
        <taxon>Alteromonadaceae</taxon>
        <taxon>Paraglaciecola</taxon>
    </lineage>
</organism>
<keyword evidence="4 8" id="KW-1133">Transmembrane helix</keyword>
<dbReference type="InterPro" id="IPR018297">
    <property type="entry name" value="A/G_cyclase_CS"/>
</dbReference>
<dbReference type="InterPro" id="IPR001054">
    <property type="entry name" value="A/G_cyclase"/>
</dbReference>
<comment type="similarity">
    <text evidence="7">Belongs to the adenylyl cyclase class-4/guanylyl cyclase family.</text>
</comment>
<evidence type="ECO:0000256" key="2">
    <source>
        <dbReference type="ARBA" id="ARBA00022692"/>
    </source>
</evidence>
<reference evidence="10 11" key="1">
    <citation type="submission" date="2022-01" db="EMBL/GenBank/DDBJ databases">
        <title>Paraglaciecola sp. G1-23.</title>
        <authorList>
            <person name="Jin M.S."/>
            <person name="Han D.M."/>
            <person name="Kim H.M."/>
            <person name="Jeon C.O."/>
        </authorList>
    </citation>
    <scope>NUCLEOTIDE SEQUENCE [LARGE SCALE GENOMIC DNA]</scope>
    <source>
        <strain evidence="10 11">G1-23</strain>
    </source>
</reference>
<evidence type="ECO:0000256" key="8">
    <source>
        <dbReference type="SAM" id="Phobius"/>
    </source>
</evidence>
<evidence type="ECO:0000256" key="4">
    <source>
        <dbReference type="ARBA" id="ARBA00022989"/>
    </source>
</evidence>
<evidence type="ECO:0000256" key="5">
    <source>
        <dbReference type="ARBA" id="ARBA00023136"/>
    </source>
</evidence>
<evidence type="ECO:0000256" key="3">
    <source>
        <dbReference type="ARBA" id="ARBA00022741"/>
    </source>
</evidence>
<keyword evidence="11" id="KW-1185">Reference proteome</keyword>